<feature type="domain" description="Topo IA-type catalytic" evidence="14">
    <location>
        <begin position="151"/>
        <end position="617"/>
    </location>
</feature>
<dbReference type="InterPro" id="IPR006171">
    <property type="entry name" value="TOPRIM_dom"/>
</dbReference>
<evidence type="ECO:0000259" key="13">
    <source>
        <dbReference type="PROSITE" id="PS50880"/>
    </source>
</evidence>
<feature type="domain" description="Toprim" evidence="13">
    <location>
        <begin position="1"/>
        <end position="134"/>
    </location>
</feature>
<dbReference type="Proteomes" id="UP000077829">
    <property type="component" value="Plasmid pP27494_2"/>
</dbReference>
<dbReference type="PANTHER" id="PTHR11390:SF21">
    <property type="entry name" value="DNA TOPOISOMERASE 3-ALPHA"/>
    <property type="match status" value="1"/>
</dbReference>
<name>A0A172ZB30_9PSED</name>
<dbReference type="PANTHER" id="PTHR11390">
    <property type="entry name" value="PROKARYOTIC DNA TOPOISOMERASE"/>
    <property type="match status" value="1"/>
</dbReference>
<evidence type="ECO:0000256" key="9">
    <source>
        <dbReference type="ARBA" id="ARBA00031985"/>
    </source>
</evidence>
<evidence type="ECO:0000256" key="12">
    <source>
        <dbReference type="SAM" id="MobiDB-lite"/>
    </source>
</evidence>
<dbReference type="CDD" id="cd00186">
    <property type="entry name" value="TOP1Ac"/>
    <property type="match status" value="1"/>
</dbReference>
<dbReference type="InterPro" id="IPR013497">
    <property type="entry name" value="Topo_IA_cen"/>
</dbReference>
<dbReference type="PROSITE" id="PS50880">
    <property type="entry name" value="TOPRIM"/>
    <property type="match status" value="1"/>
</dbReference>
<evidence type="ECO:0000256" key="5">
    <source>
        <dbReference type="ARBA" id="ARBA00023029"/>
    </source>
</evidence>
<dbReference type="InterPro" id="IPR023405">
    <property type="entry name" value="Topo_IA_core_domain"/>
</dbReference>
<feature type="compositionally biased region" description="Acidic residues" evidence="12">
    <location>
        <begin position="450"/>
        <end position="463"/>
    </location>
</feature>
<dbReference type="InterPro" id="IPR025589">
    <property type="entry name" value="Toprim_C_rpt"/>
</dbReference>
<dbReference type="GO" id="GO:0006281">
    <property type="term" value="P:DNA repair"/>
    <property type="evidence" value="ECO:0007669"/>
    <property type="project" value="TreeGrafter"/>
</dbReference>
<evidence type="ECO:0000256" key="1">
    <source>
        <dbReference type="ARBA" id="ARBA00000213"/>
    </source>
</evidence>
<evidence type="ECO:0000256" key="10">
    <source>
        <dbReference type="ARBA" id="ARBA00032235"/>
    </source>
</evidence>
<dbReference type="InterPro" id="IPR013825">
    <property type="entry name" value="Topo_IA_cen_sub2"/>
</dbReference>
<dbReference type="SUPFAM" id="SSF56712">
    <property type="entry name" value="Prokaryotic type I DNA topoisomerase"/>
    <property type="match status" value="1"/>
</dbReference>
<dbReference type="GO" id="GO:0003917">
    <property type="term" value="F:DNA topoisomerase type I (single strand cut, ATP-independent) activity"/>
    <property type="evidence" value="ECO:0007669"/>
    <property type="project" value="UniProtKB-EC"/>
</dbReference>
<gene>
    <name evidence="15" type="ORF">A7J50_6060</name>
</gene>
<dbReference type="Gene3D" id="1.10.460.10">
    <property type="entry name" value="Topoisomerase I, domain 2"/>
    <property type="match status" value="1"/>
</dbReference>
<dbReference type="Pfam" id="PF13342">
    <property type="entry name" value="Toprim_Crpt"/>
    <property type="match status" value="1"/>
</dbReference>
<evidence type="ECO:0000313" key="15">
    <source>
        <dbReference type="EMBL" id="ANF89346.1"/>
    </source>
</evidence>
<comment type="similarity">
    <text evidence="2">Belongs to the type IA topoisomerase family.</text>
</comment>
<dbReference type="EC" id="5.6.2.1" evidence="3"/>
<dbReference type="GO" id="GO:0003677">
    <property type="term" value="F:DNA binding"/>
    <property type="evidence" value="ECO:0007669"/>
    <property type="project" value="UniProtKB-KW"/>
</dbReference>
<dbReference type="EMBL" id="CP015602">
    <property type="protein sequence ID" value="ANF89346.1"/>
    <property type="molecule type" value="Genomic_DNA"/>
</dbReference>
<dbReference type="Pfam" id="PF01131">
    <property type="entry name" value="Topoisom_bac"/>
    <property type="match status" value="1"/>
</dbReference>
<evidence type="ECO:0000256" key="6">
    <source>
        <dbReference type="ARBA" id="ARBA00023125"/>
    </source>
</evidence>
<dbReference type="Pfam" id="PF01751">
    <property type="entry name" value="Toprim"/>
    <property type="match status" value="1"/>
</dbReference>
<dbReference type="InterPro" id="IPR003602">
    <property type="entry name" value="Topo_IA_DNA-bd_dom"/>
</dbReference>
<keyword evidence="6" id="KW-0238">DNA-binding</keyword>
<keyword evidence="4" id="KW-0479">Metal-binding</keyword>
<dbReference type="InterPro" id="IPR003601">
    <property type="entry name" value="Topo_IA_2"/>
</dbReference>
<comment type="catalytic activity">
    <reaction evidence="1">
        <text>ATP-independent breakage of single-stranded DNA, followed by passage and rejoining.</text>
        <dbReference type="EC" id="5.6.2.1"/>
    </reaction>
</comment>
<dbReference type="PRINTS" id="PR00417">
    <property type="entry name" value="PRTPISMRASEI"/>
</dbReference>
<proteinExistence type="inferred from homology"/>
<dbReference type="KEGG" id="panr:A7J50_6060"/>
<dbReference type="PROSITE" id="PS52039">
    <property type="entry name" value="TOPO_IA_2"/>
    <property type="match status" value="1"/>
</dbReference>
<evidence type="ECO:0000313" key="16">
    <source>
        <dbReference type="Proteomes" id="UP000077829"/>
    </source>
</evidence>
<dbReference type="CDD" id="cd03362">
    <property type="entry name" value="TOPRIM_TopoIA_TopoIII"/>
    <property type="match status" value="1"/>
</dbReference>
<dbReference type="InterPro" id="IPR013824">
    <property type="entry name" value="Topo_IA_cen_sub1"/>
</dbReference>
<organism evidence="15 16">
    <name type="scientific">Pseudomonas antarctica</name>
    <dbReference type="NCBI Taxonomy" id="219572"/>
    <lineage>
        <taxon>Bacteria</taxon>
        <taxon>Pseudomonadati</taxon>
        <taxon>Pseudomonadota</taxon>
        <taxon>Gammaproteobacteria</taxon>
        <taxon>Pseudomonadales</taxon>
        <taxon>Pseudomonadaceae</taxon>
        <taxon>Pseudomonas</taxon>
    </lineage>
</organism>
<dbReference type="SMART" id="SM00436">
    <property type="entry name" value="TOP1Bc"/>
    <property type="match status" value="1"/>
</dbReference>
<dbReference type="Gene3D" id="3.40.50.140">
    <property type="match status" value="1"/>
</dbReference>
<keyword evidence="5" id="KW-0799">Topoisomerase</keyword>
<dbReference type="Gene3D" id="1.10.290.10">
    <property type="entry name" value="Topoisomerase I, domain 4"/>
    <property type="match status" value="1"/>
</dbReference>
<evidence type="ECO:0000259" key="14">
    <source>
        <dbReference type="PROSITE" id="PS52039"/>
    </source>
</evidence>
<dbReference type="InterPro" id="IPR005738">
    <property type="entry name" value="TopoIII"/>
</dbReference>
<dbReference type="NCBIfam" id="TIGR01056">
    <property type="entry name" value="topB"/>
    <property type="match status" value="1"/>
</dbReference>
<evidence type="ECO:0000256" key="3">
    <source>
        <dbReference type="ARBA" id="ARBA00012891"/>
    </source>
</evidence>
<accession>A0A172ZB30</accession>
<evidence type="ECO:0000256" key="7">
    <source>
        <dbReference type="ARBA" id="ARBA00023235"/>
    </source>
</evidence>
<evidence type="ECO:0000256" key="2">
    <source>
        <dbReference type="ARBA" id="ARBA00009446"/>
    </source>
</evidence>
<dbReference type="GO" id="GO:0046872">
    <property type="term" value="F:metal ion binding"/>
    <property type="evidence" value="ECO:0007669"/>
    <property type="project" value="UniProtKB-KW"/>
</dbReference>
<keyword evidence="7 15" id="KW-0413">Isomerase</keyword>
<dbReference type="InterPro" id="IPR013826">
    <property type="entry name" value="Topo_IA_cen_sub3"/>
</dbReference>
<evidence type="ECO:0000256" key="4">
    <source>
        <dbReference type="ARBA" id="ARBA00022723"/>
    </source>
</evidence>
<dbReference type="InterPro" id="IPR000380">
    <property type="entry name" value="Topo_IA"/>
</dbReference>
<dbReference type="GO" id="GO:0006310">
    <property type="term" value="P:DNA recombination"/>
    <property type="evidence" value="ECO:0007669"/>
    <property type="project" value="TreeGrafter"/>
</dbReference>
<dbReference type="NCBIfam" id="NF005829">
    <property type="entry name" value="PRK07726.1"/>
    <property type="match status" value="1"/>
</dbReference>
<dbReference type="Gene3D" id="2.70.20.10">
    <property type="entry name" value="Topoisomerase I, domain 3"/>
    <property type="match status" value="1"/>
</dbReference>
<dbReference type="RefSeq" id="WP_064455158.1">
    <property type="nucleotide sequence ID" value="NZ_CP015602.1"/>
</dbReference>
<dbReference type="InterPro" id="IPR034144">
    <property type="entry name" value="TOPRIM_TopoIII"/>
</dbReference>
<dbReference type="SMART" id="SM00493">
    <property type="entry name" value="TOPRIM"/>
    <property type="match status" value="1"/>
</dbReference>
<reference evidence="15 16" key="1">
    <citation type="submission" date="2016-05" db="EMBL/GenBank/DDBJ databases">
        <title>Complete genome sequence of Pseudomonas antarctica PAMC 27494.</title>
        <authorList>
            <person name="Lee J."/>
        </authorList>
    </citation>
    <scope>NUCLEOTIDE SEQUENCE [LARGE SCALE GENOMIC DNA]</scope>
    <source>
        <strain evidence="15 16">PAMC 27494</strain>
        <plasmid evidence="16">Plasmid pp27494_2</plasmid>
    </source>
</reference>
<geneLocation type="plasmid" evidence="16">
    <name>pp27494_2</name>
</geneLocation>
<sequence>MKLYIAEKPAVALDIANALTDGKHSKKNGYFECGEDKVTWCIGHLLKSIEPETYNPSYKQWKQQDLPLNLFPLQYEVIPNKADHTKIVLNLIKEADEIVHGGDPDDEGQLLVDELILFAGYTKSVKRVFISDNTPNAVKKSLANLKNNQDFFGVYEKTYARTAGDLLYGLSMSRAYTIAAQAKGYQGVLSVGRVQTPILGLIVRRWLANQAHTSSFFYTLDGTFTLGGNTFTARLKPSEDLSRDDKGRVIDKVAIGLVGDRCKGQAATVRDCSVKEKETTPPLPFNLIKLQQHMNKRFGLTAAQTLEITQGLREKYKAITYNRSDCNYLSDEQFADAPNILAALKEKPEFMHVAIEPGIKSKAFDDSKISAHTAIIPTINVPDISALSDLEAKVYQAIARQYLVQFMRNKKYLEATGAVDVAGEVFTYKAKTTVDPGFETLLKGSSKEDKEEENDESGDEDEAGTAFESVSELKAGDSGSCRETSVAEKKTTPPKLFTEATLLAALVRIADFVSDPVIKQLLKDKDRDNEAEHGGIGTSATRSAIIETLKTRNFIVMDKKNIIPTETGIAFFNALPDIATQPDMTALWSEQQTLIEQGSLSVDEFISKLMAFLTEQVSQVDVGEIKGEHKPREGGLPRLESPCPNCGKEIVISAKTYACTGCTFKVWATIADKKITASQVETLIKKGKTAEIKGFVSKKSGKTFAAMLVLQDKTTGNVSFEFSPKK</sequence>
<dbReference type="AlphaFoldDB" id="A0A172ZB30"/>
<feature type="region of interest" description="Disordered" evidence="12">
    <location>
        <begin position="439"/>
        <end position="490"/>
    </location>
</feature>
<protein>
    <recommendedName>
        <fullName evidence="3">DNA topoisomerase</fullName>
        <ecNumber evidence="3">5.6.2.1</ecNumber>
    </recommendedName>
    <alternativeName>
        <fullName evidence="11">Omega-protein</fullName>
    </alternativeName>
    <alternativeName>
        <fullName evidence="10">Relaxing enzyme</fullName>
    </alternativeName>
    <alternativeName>
        <fullName evidence="8">Swivelase</fullName>
    </alternativeName>
    <alternativeName>
        <fullName evidence="9">Untwisting enzyme</fullName>
    </alternativeName>
</protein>
<dbReference type="GO" id="GO:0006265">
    <property type="term" value="P:DNA topological change"/>
    <property type="evidence" value="ECO:0007669"/>
    <property type="project" value="InterPro"/>
</dbReference>
<dbReference type="PATRIC" id="fig|219572.3.peg.6221"/>
<evidence type="ECO:0000256" key="11">
    <source>
        <dbReference type="ARBA" id="ARBA00032877"/>
    </source>
</evidence>
<dbReference type="SMART" id="SM00437">
    <property type="entry name" value="TOP1Ac"/>
    <property type="match status" value="1"/>
</dbReference>
<keyword evidence="15" id="KW-0614">Plasmid</keyword>
<evidence type="ECO:0000256" key="8">
    <source>
        <dbReference type="ARBA" id="ARBA00030003"/>
    </source>
</evidence>
<dbReference type="GO" id="GO:0043597">
    <property type="term" value="C:cytoplasmic replication fork"/>
    <property type="evidence" value="ECO:0007669"/>
    <property type="project" value="TreeGrafter"/>
</dbReference>